<feature type="compositionally biased region" description="Basic residues" evidence="1">
    <location>
        <begin position="121"/>
        <end position="134"/>
    </location>
</feature>
<keyword evidence="3" id="KW-1185">Reference proteome</keyword>
<dbReference type="VEuPathDB" id="TriTrypDB:LpyrH10_02_2490"/>
<dbReference type="RefSeq" id="XP_015663232.1">
    <property type="nucleotide sequence ID" value="XM_015797712.1"/>
</dbReference>
<protein>
    <submittedName>
        <fullName evidence="2">Uncharacterized protein</fullName>
    </submittedName>
</protein>
<dbReference type="GeneID" id="26901570"/>
<evidence type="ECO:0000313" key="3">
    <source>
        <dbReference type="Proteomes" id="UP000037923"/>
    </source>
</evidence>
<dbReference type="OMA" id="RAVCFFR"/>
<comment type="caution">
    <text evidence="2">The sequence shown here is derived from an EMBL/GenBank/DDBJ whole genome shotgun (WGS) entry which is preliminary data.</text>
</comment>
<dbReference type="EMBL" id="LGTL01000002">
    <property type="protein sequence ID" value="KPA84793.1"/>
    <property type="molecule type" value="Genomic_DNA"/>
</dbReference>
<gene>
    <name evidence="2" type="ORF">ABB37_01275</name>
</gene>
<dbReference type="OrthoDB" id="272958at2759"/>
<feature type="compositionally biased region" description="Polar residues" evidence="1">
    <location>
        <begin position="400"/>
        <end position="410"/>
    </location>
</feature>
<feature type="region of interest" description="Disordered" evidence="1">
    <location>
        <begin position="32"/>
        <end position="145"/>
    </location>
</feature>
<evidence type="ECO:0000313" key="2">
    <source>
        <dbReference type="EMBL" id="KPA84793.1"/>
    </source>
</evidence>
<reference evidence="2 3" key="1">
    <citation type="submission" date="2015-07" db="EMBL/GenBank/DDBJ databases">
        <title>High-quality genome of monoxenous trypanosomatid Leptomonas pyrrhocoris.</title>
        <authorList>
            <person name="Flegontov P."/>
            <person name="Butenko A."/>
            <person name="Firsov S."/>
            <person name="Vlcek C."/>
            <person name="Logacheva M.D."/>
            <person name="Field M."/>
            <person name="Filatov D."/>
            <person name="Flegontova O."/>
            <person name="Gerasimov E."/>
            <person name="Jackson A.P."/>
            <person name="Kelly S."/>
            <person name="Opperdoes F."/>
            <person name="O'Reilly A."/>
            <person name="Votypka J."/>
            <person name="Yurchenko V."/>
            <person name="Lukes J."/>
        </authorList>
    </citation>
    <scope>NUCLEOTIDE SEQUENCE [LARGE SCALE GENOMIC DNA]</scope>
    <source>
        <strain evidence="2">H10</strain>
    </source>
</reference>
<dbReference type="Proteomes" id="UP000037923">
    <property type="component" value="Unassembled WGS sequence"/>
</dbReference>
<evidence type="ECO:0000256" key="1">
    <source>
        <dbReference type="SAM" id="MobiDB-lite"/>
    </source>
</evidence>
<proteinExistence type="predicted"/>
<feature type="region of interest" description="Disordered" evidence="1">
    <location>
        <begin position="379"/>
        <end position="432"/>
    </location>
</feature>
<accession>A0A0M9G8G0</accession>
<organism evidence="2 3">
    <name type="scientific">Leptomonas pyrrhocoris</name>
    <name type="common">Firebug parasite</name>
    <dbReference type="NCBI Taxonomy" id="157538"/>
    <lineage>
        <taxon>Eukaryota</taxon>
        <taxon>Discoba</taxon>
        <taxon>Euglenozoa</taxon>
        <taxon>Kinetoplastea</taxon>
        <taxon>Metakinetoplastina</taxon>
        <taxon>Trypanosomatida</taxon>
        <taxon>Trypanosomatidae</taxon>
        <taxon>Leishmaniinae</taxon>
        <taxon>Leptomonas</taxon>
    </lineage>
</organism>
<feature type="compositionally biased region" description="Basic and acidic residues" evidence="1">
    <location>
        <begin position="68"/>
        <end position="94"/>
    </location>
</feature>
<sequence>MQVNVKAVSDALDGLLAEKELNSGALRQWQNPAIIQKRQPPPSQQAVSDSRTNGNPQTLLPHSSAKITKLESTDKKTEGEVKNDAPKYFKKPETPQRNASLHSPPVHNDEADVALNSAAAKMKRPSSRTSRSQKRGSSQKDRGFSFAGSTDVQKVFRQLCSAEIIAIKSVEASGLGVGSVLVTPHNVGKRIEKAQLPSKSWVTNTALTPSACAVLEVENFDQTLQEHIRSSPPLQDTKGYPTRNSTMIYRDVKVVLYVEDNMELFRGGGNDTRSQSPSTPLPYCVTVETSNSQHRGFISIGDQLLSPNNFVSFCVPGTLLNAFIRVTVKPSEQQRPAAKLIRVRTLCICWGDTWTSKTLEPGQPSNSLEEEVESVLREYSRKSESLSSTERVKDVPSPSHLEQSAQQQGDSLPEKRQQNISRDNSAKPAPMESSEIIRVADFVKNVALSNLQSGAASARKKEEDDLFHGTCAYNWFSDQVELCQREKSFFSPANHAKKTGGDEGETSASTASALSEYIETLQAWNNVPLWDVAEAVEFCLSQTTSFSASTISSVELFSGLAAFHLAQPFKVHFLFTASHEAHEESGKSAVPLGATPPPLHCLSSIASQAASLGFTSELLFKSNIFGSFGCVLRPENAGVNSTEDRCKLIFVIPSTRQSASLADTAEVVTFVLQAALRIFRKSESASQQSGKQLPGRLSPFVSKAGLARSPYGVLRMFVDGTDCFEKLTSILAEWSDVAGPVRYYGDASQPLLKMLLTPFQFAGLGSTASSEEKREDYNADVQWSRLHIKLIGSWKDSFNARQEVEKKTVALELQADASATFVWQSKSRGSTSLRLLLTDSHLLEGVYAVDGLILPSLVTNLVSKYADTPPVAVLCEAPWRELLQSAEKLINIGSTVSSTVARDSFTAFVALRRRVTISFAFHILSTAFKRGWERVGVSIPELCARFLPSAAAWANTKVTTARNTMSVDCLSRTSFSLLDEEAFMDTLVQWSYAFPRVVMMHCTSVFGSAAPLPTNNNAEISSTQVLSRNDSGVASLFSRETLCKFSSVQSLEEALA</sequence>
<name>A0A0M9G8G0_LEPPY</name>
<feature type="compositionally biased region" description="Basic and acidic residues" evidence="1">
    <location>
        <begin position="379"/>
        <end position="394"/>
    </location>
</feature>
<feature type="compositionally biased region" description="Polar residues" evidence="1">
    <location>
        <begin position="44"/>
        <end position="61"/>
    </location>
</feature>
<dbReference type="AlphaFoldDB" id="A0A0M9G8G0"/>